<gene>
    <name evidence="3" type="ORF">ACEZDE_03380</name>
</gene>
<dbReference type="RefSeq" id="WP_380531823.1">
    <property type="nucleotide sequence ID" value="NZ_JBHFAB010000002.1"/>
</dbReference>
<proteinExistence type="predicted"/>
<dbReference type="InterPro" id="IPR025330">
    <property type="entry name" value="DUF4236"/>
</dbReference>
<protein>
    <submittedName>
        <fullName evidence="3">DUF4236 domain-containing protein</fullName>
    </submittedName>
</protein>
<name>A0ABV6VPT0_9ACTN</name>
<dbReference type="EMBL" id="JBHFAB010000002">
    <property type="protein sequence ID" value="MFC1415688.1"/>
    <property type="molecule type" value="Genomic_DNA"/>
</dbReference>
<feature type="region of interest" description="Disordered" evidence="1">
    <location>
        <begin position="37"/>
        <end position="64"/>
    </location>
</feature>
<sequence length="64" mass="7414">MPIRFHKSFRIFPGVRLNVNGHSMSVTTGGKHVHVTENTRGQRTESVDLPGPFSWRRVSSRRRR</sequence>
<reference evidence="3 4" key="1">
    <citation type="submission" date="2024-09" db="EMBL/GenBank/DDBJ databases">
        <authorList>
            <person name="Lee S.D."/>
        </authorList>
    </citation>
    <scope>NUCLEOTIDE SEQUENCE [LARGE SCALE GENOMIC DNA]</scope>
    <source>
        <strain evidence="3 4">N8-3</strain>
    </source>
</reference>
<dbReference type="Proteomes" id="UP001592531">
    <property type="component" value="Unassembled WGS sequence"/>
</dbReference>
<accession>A0ABV6VPT0</accession>
<evidence type="ECO:0000259" key="2">
    <source>
        <dbReference type="Pfam" id="PF14020"/>
    </source>
</evidence>
<feature type="domain" description="DUF4236" evidence="2">
    <location>
        <begin position="4"/>
        <end position="56"/>
    </location>
</feature>
<comment type="caution">
    <text evidence="3">The sequence shown here is derived from an EMBL/GenBank/DDBJ whole genome shotgun (WGS) entry which is preliminary data.</text>
</comment>
<keyword evidence="4" id="KW-1185">Reference proteome</keyword>
<dbReference type="Pfam" id="PF14020">
    <property type="entry name" value="DUF4236"/>
    <property type="match status" value="1"/>
</dbReference>
<evidence type="ECO:0000313" key="4">
    <source>
        <dbReference type="Proteomes" id="UP001592531"/>
    </source>
</evidence>
<feature type="compositionally biased region" description="Basic and acidic residues" evidence="1">
    <location>
        <begin position="37"/>
        <end position="46"/>
    </location>
</feature>
<evidence type="ECO:0000256" key="1">
    <source>
        <dbReference type="SAM" id="MobiDB-lite"/>
    </source>
</evidence>
<organism evidence="3 4">
    <name type="scientific">Streptacidiphilus cavernicola</name>
    <dbReference type="NCBI Taxonomy" id="3342716"/>
    <lineage>
        <taxon>Bacteria</taxon>
        <taxon>Bacillati</taxon>
        <taxon>Actinomycetota</taxon>
        <taxon>Actinomycetes</taxon>
        <taxon>Kitasatosporales</taxon>
        <taxon>Streptomycetaceae</taxon>
        <taxon>Streptacidiphilus</taxon>
    </lineage>
</organism>
<evidence type="ECO:0000313" key="3">
    <source>
        <dbReference type="EMBL" id="MFC1415688.1"/>
    </source>
</evidence>